<dbReference type="GO" id="GO:0004366">
    <property type="term" value="F:glycerol-3-phosphate O-acyltransferase activity"/>
    <property type="evidence" value="ECO:0007669"/>
    <property type="project" value="TreeGrafter"/>
</dbReference>
<name>R4X743_TAPDE</name>
<evidence type="ECO:0000313" key="7">
    <source>
        <dbReference type="EMBL" id="CCG80873.1"/>
    </source>
</evidence>
<sequence>MSELVRGEHNWQYYNRYRGAKIYYPGHTKSIIDQILASPAVTLKIRQLSEKEKVKQSVVRARARKQAEFFVARHEHHNFIRFAAWSVGGILKSVYDQGVWVDAGEIRRLRETARVASLKKQSLIFLPCHRSHIDYVSLQILYFQLGLSLPAIVAGENLNFPLVGPFLQNAGAFWIKRESPSDETNALYNPLMASYIDTLMDRGINFELFVEGTRSRSGKMLPPKYGMLKNVCESLLRLDKDAVAIPISIQYDNVLETASYASELLGQEKTKESLSTFFQARKVLALKMGRIDARFGEAFSLRDFIHENAQARLGAGETTSDIQAFSENPTPILRALGYKVLNDINNVSVVMPTALIGAILLTIRGRGVGKSELVRKVAWLSDKIRSKGGRVASIDNYEVVIEKAIRVLGKLVGIRKDLVEDTYYAADRFQISYFRNQVIHLFISEAIICVSLYSKVKAGGQLAEQRISADDLHRQTAFLSEVLKGEFIYNTQGIEANVQAALTQLSSDGVIEIGDDHVALSGRERAEGRENYDFYCFLIWPFVETYWFAGVSLFALTPRRGGRQDRQLGKTLYYQGDLSYITAISNETLINALQYYASIGVIELVRGPRKKDARVRFDPAWAAHRDPDGRVTKSGKLWDFVDTIAISRREGKNRRDTATVGRRVLDLVDAVGAKLHGVAPDRAAKL</sequence>
<dbReference type="CDD" id="cd07993">
    <property type="entry name" value="LPLAT_DHAPAT-like"/>
    <property type="match status" value="1"/>
</dbReference>
<evidence type="ECO:0000256" key="2">
    <source>
        <dbReference type="ARBA" id="ARBA00007937"/>
    </source>
</evidence>
<dbReference type="GO" id="GO:0006072">
    <property type="term" value="P:glycerol-3-phosphate metabolic process"/>
    <property type="evidence" value="ECO:0007669"/>
    <property type="project" value="TreeGrafter"/>
</dbReference>
<dbReference type="SUPFAM" id="SSF69593">
    <property type="entry name" value="Glycerol-3-phosphate (1)-acyltransferase"/>
    <property type="match status" value="1"/>
</dbReference>
<keyword evidence="5 7" id="KW-0012">Acyltransferase</keyword>
<evidence type="ECO:0000259" key="6">
    <source>
        <dbReference type="SMART" id="SM00563"/>
    </source>
</evidence>
<dbReference type="PANTHER" id="PTHR12563:SF17">
    <property type="entry name" value="DIHYDROXYACETONE PHOSPHATE ACYLTRANSFERASE"/>
    <property type="match status" value="1"/>
</dbReference>
<dbReference type="InterPro" id="IPR002123">
    <property type="entry name" value="Plipid/glycerol_acylTrfase"/>
</dbReference>
<dbReference type="GO" id="GO:0031966">
    <property type="term" value="C:mitochondrial membrane"/>
    <property type="evidence" value="ECO:0007669"/>
    <property type="project" value="TreeGrafter"/>
</dbReference>
<comment type="subcellular location">
    <subcellularLocation>
        <location evidence="1">Endomembrane system</location>
        <topology evidence="1">Peripheral membrane protein</topology>
    </subcellularLocation>
</comment>
<keyword evidence="8" id="KW-1185">Reference proteome</keyword>
<dbReference type="PANTHER" id="PTHR12563">
    <property type="entry name" value="GLYCEROL-3-PHOSPHATE ACYLTRANSFERASE"/>
    <property type="match status" value="1"/>
</dbReference>
<dbReference type="InterPro" id="IPR022284">
    <property type="entry name" value="GPAT/DHAPAT"/>
</dbReference>
<reference evidence="7 8" key="1">
    <citation type="journal article" date="2013" name="MBio">
        <title>Genome sequencing of the plant pathogen Taphrina deformans, the causal agent of peach leaf curl.</title>
        <authorList>
            <person name="Cisse O.H."/>
            <person name="Almeida J.M.G.C.F."/>
            <person name="Fonseca A."/>
            <person name="Kumar A.A."/>
            <person name="Salojaervi J."/>
            <person name="Overmyer K."/>
            <person name="Hauser P.M."/>
            <person name="Pagni M."/>
        </authorList>
    </citation>
    <scope>NUCLEOTIDE SEQUENCE [LARGE SCALE GENOMIC DNA]</scope>
    <source>
        <strain evidence="8">PYCC 5710 / ATCC 11124 / CBS 356.35 / IMI 108563 / JCM 9778 / NBRC 8474</strain>
    </source>
</reference>
<dbReference type="Pfam" id="PF01553">
    <property type="entry name" value="Acyltransferase"/>
    <property type="match status" value="1"/>
</dbReference>
<evidence type="ECO:0000256" key="5">
    <source>
        <dbReference type="ARBA" id="ARBA00023315"/>
    </source>
</evidence>
<comment type="caution">
    <text evidence="7">The sequence shown here is derived from an EMBL/GenBank/DDBJ whole genome shotgun (WGS) entry which is preliminary data.</text>
</comment>
<dbReference type="Pfam" id="PF19277">
    <property type="entry name" value="GPAT_C"/>
    <property type="match status" value="1"/>
</dbReference>
<keyword evidence="4" id="KW-0472">Membrane</keyword>
<evidence type="ECO:0000256" key="4">
    <source>
        <dbReference type="ARBA" id="ARBA00023136"/>
    </source>
</evidence>
<gene>
    <name evidence="7" type="ORF">TAPDE_000521</name>
</gene>
<dbReference type="GO" id="GO:0019432">
    <property type="term" value="P:triglyceride biosynthetic process"/>
    <property type="evidence" value="ECO:0007669"/>
    <property type="project" value="TreeGrafter"/>
</dbReference>
<dbReference type="eggNOG" id="KOG3730">
    <property type="taxonomic scope" value="Eukaryota"/>
</dbReference>
<feature type="domain" description="Phospholipid/glycerol acyltransferase" evidence="6">
    <location>
        <begin position="123"/>
        <end position="252"/>
    </location>
</feature>
<dbReference type="VEuPathDB" id="FungiDB:TAPDE_000521"/>
<keyword evidence="3" id="KW-0808">Transferase</keyword>
<accession>R4X743</accession>
<protein>
    <submittedName>
        <fullName evidence="7">Acyltransferase</fullName>
    </submittedName>
</protein>
<organism evidence="7 8">
    <name type="scientific">Taphrina deformans (strain PYCC 5710 / ATCC 11124 / CBS 356.35 / IMI 108563 / JCM 9778 / NBRC 8474)</name>
    <name type="common">Peach leaf curl fungus</name>
    <name type="synonym">Lalaria deformans</name>
    <dbReference type="NCBI Taxonomy" id="1097556"/>
    <lineage>
        <taxon>Eukaryota</taxon>
        <taxon>Fungi</taxon>
        <taxon>Dikarya</taxon>
        <taxon>Ascomycota</taxon>
        <taxon>Taphrinomycotina</taxon>
        <taxon>Taphrinomycetes</taxon>
        <taxon>Taphrinales</taxon>
        <taxon>Taphrinaceae</taxon>
        <taxon>Taphrina</taxon>
    </lineage>
</organism>
<dbReference type="GO" id="GO:0008654">
    <property type="term" value="P:phospholipid biosynthetic process"/>
    <property type="evidence" value="ECO:0007669"/>
    <property type="project" value="TreeGrafter"/>
</dbReference>
<dbReference type="AlphaFoldDB" id="R4X743"/>
<dbReference type="InterPro" id="IPR041728">
    <property type="entry name" value="GPAT/DHAPAT_LPLAT"/>
</dbReference>
<proteinExistence type="inferred from homology"/>
<dbReference type="SMART" id="SM00563">
    <property type="entry name" value="PlsC"/>
    <property type="match status" value="1"/>
</dbReference>
<dbReference type="OrthoDB" id="10255570at2759"/>
<dbReference type="STRING" id="1097556.R4X743"/>
<dbReference type="GO" id="GO:0006631">
    <property type="term" value="P:fatty acid metabolic process"/>
    <property type="evidence" value="ECO:0007669"/>
    <property type="project" value="TreeGrafter"/>
</dbReference>
<comment type="similarity">
    <text evidence="2">Belongs to the GPAT/DAPAT family.</text>
</comment>
<evidence type="ECO:0000313" key="8">
    <source>
        <dbReference type="Proteomes" id="UP000013776"/>
    </source>
</evidence>
<dbReference type="Proteomes" id="UP000013776">
    <property type="component" value="Unassembled WGS sequence"/>
</dbReference>
<evidence type="ECO:0000256" key="3">
    <source>
        <dbReference type="ARBA" id="ARBA00022679"/>
    </source>
</evidence>
<dbReference type="InterPro" id="IPR045520">
    <property type="entry name" value="GPAT/DHAPAT_C"/>
</dbReference>
<dbReference type="GO" id="GO:0012505">
    <property type="term" value="C:endomembrane system"/>
    <property type="evidence" value="ECO:0007669"/>
    <property type="project" value="UniProtKB-SubCell"/>
</dbReference>
<dbReference type="EMBL" id="CAHR02000018">
    <property type="protein sequence ID" value="CCG80873.1"/>
    <property type="molecule type" value="Genomic_DNA"/>
</dbReference>
<evidence type="ECO:0000256" key="1">
    <source>
        <dbReference type="ARBA" id="ARBA00004184"/>
    </source>
</evidence>